<evidence type="ECO:0000313" key="2">
    <source>
        <dbReference type="EMBL" id="MBC2604246.1"/>
    </source>
</evidence>
<feature type="compositionally biased region" description="Basic and acidic residues" evidence="1">
    <location>
        <begin position="60"/>
        <end position="71"/>
    </location>
</feature>
<reference evidence="2 3" key="1">
    <citation type="submission" date="2020-07" db="EMBL/GenBank/DDBJ databases">
        <authorList>
            <person name="Feng X."/>
        </authorList>
    </citation>
    <scope>NUCLEOTIDE SEQUENCE [LARGE SCALE GENOMIC DNA]</scope>
    <source>
        <strain evidence="2 3">JCM14086</strain>
    </source>
</reference>
<organism evidence="2 3">
    <name type="scientific">Puniceicoccus vermicola</name>
    <dbReference type="NCBI Taxonomy" id="388746"/>
    <lineage>
        <taxon>Bacteria</taxon>
        <taxon>Pseudomonadati</taxon>
        <taxon>Verrucomicrobiota</taxon>
        <taxon>Opitutia</taxon>
        <taxon>Puniceicoccales</taxon>
        <taxon>Puniceicoccaceae</taxon>
        <taxon>Puniceicoccus</taxon>
    </lineage>
</organism>
<feature type="region of interest" description="Disordered" evidence="1">
    <location>
        <begin position="39"/>
        <end position="71"/>
    </location>
</feature>
<comment type="caution">
    <text evidence="2">The sequence shown here is derived from an EMBL/GenBank/DDBJ whole genome shotgun (WGS) entry which is preliminary data.</text>
</comment>
<gene>
    <name evidence="2" type="ORF">H5P30_20895</name>
</gene>
<proteinExistence type="predicted"/>
<dbReference type="AlphaFoldDB" id="A0A7X1B258"/>
<protein>
    <submittedName>
        <fullName evidence="2">Uncharacterized protein</fullName>
    </submittedName>
</protein>
<feature type="compositionally biased region" description="Basic and acidic residues" evidence="1">
    <location>
        <begin position="147"/>
        <end position="157"/>
    </location>
</feature>
<accession>A0A7X1B258</accession>
<sequence>MSAVELHCAAFAIPHSSANPYKLNVVVDTERSDINHLLRPNLPLGPFQRSGENSPNKTADTGDIKIHDSPRNDPFGLTLACTDSQTDRKSDQLFACEKCCAGVHSHSSKPHMFSTLGTGIYPLPDAARILGLSLPKLRRWLNDSEDGMVRDAPEGAKRGGSKKGSNAKY</sequence>
<feature type="compositionally biased region" description="Polar residues" evidence="1">
    <location>
        <begin position="50"/>
        <end position="59"/>
    </location>
</feature>
<name>A0A7X1B258_9BACT</name>
<evidence type="ECO:0000313" key="3">
    <source>
        <dbReference type="Proteomes" id="UP000525652"/>
    </source>
</evidence>
<evidence type="ECO:0000256" key="1">
    <source>
        <dbReference type="SAM" id="MobiDB-lite"/>
    </source>
</evidence>
<feature type="region of interest" description="Disordered" evidence="1">
    <location>
        <begin position="143"/>
        <end position="169"/>
    </location>
</feature>
<dbReference type="EMBL" id="JACHVA010000140">
    <property type="protein sequence ID" value="MBC2604246.1"/>
    <property type="molecule type" value="Genomic_DNA"/>
</dbReference>
<dbReference type="Proteomes" id="UP000525652">
    <property type="component" value="Unassembled WGS sequence"/>
</dbReference>
<keyword evidence="3" id="KW-1185">Reference proteome</keyword>
<dbReference type="RefSeq" id="WP_185694862.1">
    <property type="nucleotide sequence ID" value="NZ_JACHVA010000140.1"/>
</dbReference>